<dbReference type="InterPro" id="IPR024011">
    <property type="entry name" value="Biosynth_lucif-like_mOase_dom"/>
</dbReference>
<organism evidence="7 8">
    <name type="scientific">Pseudoalteromonas obscura</name>
    <dbReference type="NCBI Taxonomy" id="3048491"/>
    <lineage>
        <taxon>Bacteria</taxon>
        <taxon>Pseudomonadati</taxon>
        <taxon>Pseudomonadota</taxon>
        <taxon>Gammaproteobacteria</taxon>
        <taxon>Alteromonadales</taxon>
        <taxon>Pseudoalteromonadaceae</taxon>
        <taxon>Pseudoalteromonas</taxon>
    </lineage>
</organism>
<comment type="caution">
    <text evidence="7">The sequence shown here is derived from an EMBL/GenBank/DDBJ whole genome shotgun (WGS) entry which is preliminary data.</text>
</comment>
<dbReference type="Pfam" id="PF00296">
    <property type="entry name" value="Bac_luciferase"/>
    <property type="match status" value="1"/>
</dbReference>
<dbReference type="Gene3D" id="3.40.47.10">
    <property type="match status" value="1"/>
</dbReference>
<dbReference type="InterPro" id="IPR045851">
    <property type="entry name" value="AMP-bd_C_sf"/>
</dbReference>
<dbReference type="SUPFAM" id="SSF51679">
    <property type="entry name" value="Bacterial luciferase-like"/>
    <property type="match status" value="1"/>
</dbReference>
<feature type="domain" description="Carrier" evidence="5">
    <location>
        <begin position="2385"/>
        <end position="2460"/>
    </location>
</feature>
<dbReference type="InterPro" id="IPR016036">
    <property type="entry name" value="Malonyl_transacylase_ACP-bd"/>
</dbReference>
<dbReference type="PANTHER" id="PTHR43775">
    <property type="entry name" value="FATTY ACID SYNTHASE"/>
    <property type="match status" value="1"/>
</dbReference>
<dbReference type="InterPro" id="IPR010071">
    <property type="entry name" value="AA_adenyl_dom"/>
</dbReference>
<keyword evidence="2" id="KW-0597">Phosphoprotein</keyword>
<dbReference type="InterPro" id="IPR014030">
    <property type="entry name" value="Ketoacyl_synth_N"/>
</dbReference>
<feature type="domain" description="Carrier" evidence="5">
    <location>
        <begin position="917"/>
        <end position="992"/>
    </location>
</feature>
<dbReference type="Pfam" id="PF02801">
    <property type="entry name" value="Ketoacyl-synt_C"/>
    <property type="match status" value="1"/>
</dbReference>
<dbReference type="PROSITE" id="PS52004">
    <property type="entry name" value="KS3_2"/>
    <property type="match status" value="1"/>
</dbReference>
<dbReference type="InterPro" id="IPR014031">
    <property type="entry name" value="Ketoacyl_synth_C"/>
</dbReference>
<dbReference type="Pfam" id="PF00698">
    <property type="entry name" value="Acyl_transf_1"/>
    <property type="match status" value="1"/>
</dbReference>
<dbReference type="PANTHER" id="PTHR43775:SF51">
    <property type="entry name" value="INACTIVE PHENOLPHTHIOCEROL SYNTHESIS POLYKETIDE SYNTHASE TYPE I PKS1-RELATED"/>
    <property type="match status" value="1"/>
</dbReference>
<dbReference type="SUPFAM" id="SSF47336">
    <property type="entry name" value="ACP-like"/>
    <property type="match status" value="2"/>
</dbReference>
<dbReference type="InterPro" id="IPR009081">
    <property type="entry name" value="PP-bd_ACP"/>
</dbReference>
<dbReference type="SMART" id="SM00823">
    <property type="entry name" value="PKS_PP"/>
    <property type="match status" value="2"/>
</dbReference>
<dbReference type="InterPro" id="IPR042099">
    <property type="entry name" value="ANL_N_sf"/>
</dbReference>
<dbReference type="Pfam" id="PF00668">
    <property type="entry name" value="Condensation"/>
    <property type="match status" value="1"/>
</dbReference>
<dbReference type="Gene3D" id="3.40.50.12780">
    <property type="entry name" value="N-terminal domain of ligase-like"/>
    <property type="match status" value="1"/>
</dbReference>
<dbReference type="SUPFAM" id="SSF53901">
    <property type="entry name" value="Thiolase-like"/>
    <property type="match status" value="1"/>
</dbReference>
<dbReference type="Gene3D" id="3.30.559.10">
    <property type="entry name" value="Chloramphenicol acetyltransferase-like domain"/>
    <property type="match status" value="1"/>
</dbReference>
<dbReference type="Proteomes" id="UP001231915">
    <property type="component" value="Unassembled WGS sequence"/>
</dbReference>
<keyword evidence="3" id="KW-0808">Transferase</keyword>
<evidence type="ECO:0000256" key="4">
    <source>
        <dbReference type="ARBA" id="ARBA00029443"/>
    </source>
</evidence>
<dbReference type="InterPro" id="IPR036736">
    <property type="entry name" value="ACP-like_sf"/>
</dbReference>
<dbReference type="Gene3D" id="3.30.300.30">
    <property type="match status" value="1"/>
</dbReference>
<dbReference type="Pfam" id="PF22621">
    <property type="entry name" value="CurL-like_PKS_C"/>
    <property type="match status" value="1"/>
</dbReference>
<dbReference type="Gene3D" id="3.30.70.3290">
    <property type="match status" value="1"/>
</dbReference>
<keyword evidence="1" id="KW-0596">Phosphopantetheine</keyword>
<feature type="domain" description="Ketosynthase family 3 (KS3)" evidence="6">
    <location>
        <begin position="6"/>
        <end position="432"/>
    </location>
</feature>
<dbReference type="InterPro" id="IPR020806">
    <property type="entry name" value="PKS_PP-bd"/>
</dbReference>
<dbReference type="InterPro" id="IPR036661">
    <property type="entry name" value="Luciferase-like_sf"/>
</dbReference>
<dbReference type="RefSeq" id="WP_284136506.1">
    <property type="nucleotide sequence ID" value="NZ_JASJUT010000002.1"/>
</dbReference>
<sequence>MKEYNGLEIAVIGMAGRFPAAQNIEQYWQLLHSGSEGIKELEESELVEQGLDKGTISHRDYVKRAGFVARKKCFDAELFGYSAAEAQFMDPQFGVFHEVVWEALETAGYTSENYDGLIGLYAGASSNTRWLRKVDESLASSSMADGYALASVNEPGYLCSRVSHKLNLTGPAISNNTTCSTSLVNIHLACQALNIGECDIALAGGVYIGALAEQGYLYQEDMILSPDGVCRPFDELAQGTVPGEGCGVLVLKRLEDAVEDNDNILAVIKGSAINNDGENKVGFTAPSVSGQAQVISDALQRAEISPDSIQYIETHGTATKIGDPIEISALKQVFDEVEDCRIAIGSVKSNIGHAGEAAGVAGAIKTILSMQHKTLPASLNYTAANPLLHIENSPFYVNQHCASWDGGLGGTLRAGVSSFGLGGSNAHVIFEDHQEQPYSGPSRDEHLISLSANTDAALIEMENNLAEYIAKNPDASIADIAYTLHLGRKSLKIKSNFVAKNLDDLKTQLQGKTKHTQIEQSKTKTLCFLFPGQGAQYINMGRDIFDTEPVFKASMLKGFELYEQSTGVALQEMLYPANEYEARELIATEYAQPALFIFEYALFELFTSWGCDAKAFLGHSLGEYVAACAAGVMSYEDALTIVAKRGQLVASMQEGAMLAVAAKLEEVESYLCDGLAIAALNAPHRVVVSGDKELIQQLQRQLQEQQISATQLHTSHAMHSAHLEPILSDFKACMSNIALNAPHTPFLSNLTGDWADSEQVQTPLYWEQHLRHTVKFADCAQVLLKDPDVICVELGPGNTLSQLVAQNGVGNGAQAVSIATTRSAKQHVQHAESALLASLSQLQLAGYDIDWTKFYDAEQRCRVALPTYPFANTCYYAPELMRIGSVNTSPQSSQVHDEVTHAKEHQVQSMRLVSSDAGLTGIQSQLLAIWSKYLANDTLKIDDNLLNLGVDSLMSIRVITEIRETFEIELSIDTIFTLATVAEQADEIQKKRDASAHDLVLPPIYATGKTELSTLSTSQQRLWMISQLEDGLSAYNNAFCVFIKNVCIASMKKTLSEIVNRHSILRTRYRNVNGQPVQQITDNCDVEIITRDVSDVCESERMDAARALFDEFLLEPTPLEDGVMVRAFLIKFDAHRDILCISQHHICSDNWTVNILVEEMSKIYLAYTKGEAHDLPPLPIQYIDYADWQSRWLGQNELANQIEFWKEYLLDAPDVNNLPTDFTRPKYQSYRGAQYIKTIGNNVLGGLNRLSQEQGTTLYMTMQAAFSSFIGRYSNEDDIIVGFQVANRLQKEVEPLVGFFVNTLVLRSDLTGDPTFSEFLATTKQNLLKCYSNSHLPFESLVDELNPNRSLSYEPIAQIQLVYMDQSQTVGGGRGDFDEEQAQVFESVPFTAPFSKYDLTLYFRVLDTGVECVWEYATDLFRADTIERMADNFECLLSSIIAQPSQTIRALPMLSEQEKSTQYVDWHTDSEGSLSHSVYNQLTASEQQIEGSEKSVNFSLFFFANDAGDSRLGKYNLLMQGAKFADQHGFEAVWTPERHFGAFGGLFPNPAITAAAIAGMTERVKIRAGSCVLPLHNPVRVAEDWSVIDNISGGRIGLGFAAGWSPKDFVLAPQGYESRRDDLQAGIKTVKSLWKGETLEMPSGNGKIEEVSIRPRPIQTDIPIWTTTAGHVDAFIRAGQAGQNVLTHLLGQSLDDLADKVAAYRDAWKKAGHMGHGTVTLLAHTFIAENEAVIFDHVKEPFKRYLVTSAGSPQEIARLVGESADMVLSGDLNQSDELNAITERAFMRYYHSNALLGTVDSCKPTVEKIAASGVNEIACLVDFGVDESLVLDNLQNLHQLKALFTESVEKQQADLKLSSNEVTDVLSSGSQWCLHTLFEQTAAQLPSAIALKLDGETLTYAELNDRANRLANYLIEHHQIVAEQVVALCLGRSFEMYIAILAVLKSGGAYVAIDPSLPQQRTELILSESQAELLLTRAEDIFAYPLQGVSTVYTEDSTLFSDYSPANLDIKVTPSQLSNIIYTSGSTGTPKGIMIEHRNMTRLFDACPTAMKRTAHDIGCAFHSYVFDVSGWEMWGSLLHGGQLVLIPDTLIEDMGDLYRLLVDEKVTHLSMTPSAFYTLQSLFDVKNHALSLVNVNLAGEALNFKMLRPWYELDTQNRPRFFNVWAPAEVTVYASAREISQLDIELGISNIGAAFNDMALCILNEKQQPQPIGVPGELYAGGAGVSRGYLNNTELTAKSFISNPLVQGEKDIWYRTGDICRWMPDGSLEFMERKDRQVKLRGLRVELSEIDVCLNAFDGIKEAVVLAEKEGAEQYLVAYLVLEDSVNKEKLFTHVKQTLINQLPAYMIPNVYTVIDDIPRNVSGKIDKEALKLKLKETQQEYIEPRTETERVVHDIWAEVLGLKTISVTSNFFALGGQSLLAINVVNKLMAEFGFEIKTKLIFEYSSVESISALIDSVNIVEQNENGETDLEHENLIEFEL</sequence>
<dbReference type="Gene3D" id="3.40.366.10">
    <property type="entry name" value="Malonyl-Coenzyme A Acyl Carrier Protein, domain 2"/>
    <property type="match status" value="1"/>
</dbReference>
<dbReference type="InterPro" id="IPR050091">
    <property type="entry name" value="PKS_NRPS_Biosynth_Enz"/>
</dbReference>
<evidence type="ECO:0000259" key="5">
    <source>
        <dbReference type="PROSITE" id="PS50075"/>
    </source>
</evidence>
<evidence type="ECO:0000256" key="2">
    <source>
        <dbReference type="ARBA" id="ARBA00022553"/>
    </source>
</evidence>
<protein>
    <submittedName>
        <fullName evidence="7">Amino acid adenylation domain-containing protein</fullName>
    </submittedName>
</protein>
<evidence type="ECO:0000256" key="3">
    <source>
        <dbReference type="ARBA" id="ARBA00022679"/>
    </source>
</evidence>
<dbReference type="InterPro" id="IPR025110">
    <property type="entry name" value="AMP-bd_C"/>
</dbReference>
<accession>A0ABT7EH36</accession>
<dbReference type="CDD" id="cd00833">
    <property type="entry name" value="PKS"/>
    <property type="match status" value="1"/>
</dbReference>
<dbReference type="InterPro" id="IPR020841">
    <property type="entry name" value="PKS_Beta-ketoAc_synthase_dom"/>
</dbReference>
<dbReference type="CDD" id="cd05930">
    <property type="entry name" value="A_NRPS"/>
    <property type="match status" value="1"/>
</dbReference>
<dbReference type="CDD" id="cd19531">
    <property type="entry name" value="LCL_NRPS-like"/>
    <property type="match status" value="1"/>
</dbReference>
<keyword evidence="8" id="KW-1185">Reference proteome</keyword>
<name>A0ABT7EH36_9GAMM</name>
<dbReference type="Gene3D" id="3.30.70.250">
    <property type="entry name" value="Malonyl-CoA ACP transacylase, ACP-binding"/>
    <property type="match status" value="1"/>
</dbReference>
<proteinExistence type="inferred from homology"/>
<dbReference type="InterPro" id="IPR016039">
    <property type="entry name" value="Thiolase-like"/>
</dbReference>
<reference evidence="7 8" key="1">
    <citation type="submission" date="2023-05" db="EMBL/GenBank/DDBJ databases">
        <title>Pseudoalteromonas ardens sp. nov., Pseudoalteromonas obscura sp. nov., and Pseudoalteromonas umbrosa sp. nov., isolated from the coral Montipora capitata.</title>
        <authorList>
            <person name="Thomas E.M."/>
            <person name="Smith E.M."/>
            <person name="Papke E."/>
            <person name="Shlafstein M.D."/>
            <person name="Oline D.K."/>
            <person name="Videau P."/>
            <person name="Saw J.H."/>
            <person name="Strangman W.K."/>
            <person name="Ushijima B."/>
        </authorList>
    </citation>
    <scope>NUCLEOTIDE SEQUENCE [LARGE SCALE GENOMIC DNA]</scope>
    <source>
        <strain evidence="7 8">P94</strain>
    </source>
</reference>
<dbReference type="SUPFAM" id="SSF52777">
    <property type="entry name" value="CoA-dependent acyltransferases"/>
    <property type="match status" value="2"/>
</dbReference>
<gene>
    <name evidence="7" type="ORF">QNM18_04625</name>
</gene>
<dbReference type="PROSITE" id="PS00455">
    <property type="entry name" value="AMP_BINDING"/>
    <property type="match status" value="1"/>
</dbReference>
<dbReference type="PROSITE" id="PS50075">
    <property type="entry name" value="CARRIER"/>
    <property type="match status" value="2"/>
</dbReference>
<dbReference type="InterPro" id="IPR001227">
    <property type="entry name" value="Ac_transferase_dom_sf"/>
</dbReference>
<evidence type="ECO:0000256" key="1">
    <source>
        <dbReference type="ARBA" id="ARBA00022450"/>
    </source>
</evidence>
<dbReference type="Pfam" id="PF00109">
    <property type="entry name" value="ketoacyl-synt"/>
    <property type="match status" value="1"/>
</dbReference>
<dbReference type="InterPro" id="IPR014043">
    <property type="entry name" value="Acyl_transferase_dom"/>
</dbReference>
<dbReference type="NCBIfam" id="TIGR01733">
    <property type="entry name" value="AA-adenyl-dom"/>
    <property type="match status" value="1"/>
</dbReference>
<comment type="similarity">
    <text evidence="4">In the C-terminal section; belongs to the NRP synthetase family.</text>
</comment>
<dbReference type="Pfam" id="PF00550">
    <property type="entry name" value="PP-binding"/>
    <property type="match status" value="2"/>
</dbReference>
<dbReference type="SUPFAM" id="SSF55048">
    <property type="entry name" value="Probable ACP-binding domain of malonyl-CoA ACP transacylase"/>
    <property type="match status" value="1"/>
</dbReference>
<dbReference type="InterPro" id="IPR020845">
    <property type="entry name" value="AMP-binding_CS"/>
</dbReference>
<dbReference type="EMBL" id="JASJUT010000002">
    <property type="protein sequence ID" value="MDK2594349.1"/>
    <property type="molecule type" value="Genomic_DNA"/>
</dbReference>
<evidence type="ECO:0000313" key="8">
    <source>
        <dbReference type="Proteomes" id="UP001231915"/>
    </source>
</evidence>
<dbReference type="Gene3D" id="1.10.1200.10">
    <property type="entry name" value="ACP-like"/>
    <property type="match status" value="2"/>
</dbReference>
<dbReference type="Pfam" id="PF00501">
    <property type="entry name" value="AMP-binding"/>
    <property type="match status" value="1"/>
</dbReference>
<dbReference type="Gene3D" id="3.30.559.30">
    <property type="entry name" value="Nonribosomal peptide synthetase, condensation domain"/>
    <property type="match status" value="1"/>
</dbReference>
<dbReference type="InterPro" id="IPR011251">
    <property type="entry name" value="Luciferase-like_dom"/>
</dbReference>
<dbReference type="SUPFAM" id="SSF52151">
    <property type="entry name" value="FabD/lysophospholipase-like"/>
    <property type="match status" value="1"/>
</dbReference>
<dbReference type="NCBIfam" id="TIGR04020">
    <property type="entry name" value="seco_metab_LLM"/>
    <property type="match status" value="1"/>
</dbReference>
<dbReference type="Gene3D" id="3.20.20.30">
    <property type="entry name" value="Luciferase-like domain"/>
    <property type="match status" value="1"/>
</dbReference>
<dbReference type="SMART" id="SM00827">
    <property type="entry name" value="PKS_AT"/>
    <property type="match status" value="1"/>
</dbReference>
<dbReference type="Pfam" id="PF13193">
    <property type="entry name" value="AMP-binding_C"/>
    <property type="match status" value="1"/>
</dbReference>
<dbReference type="SMART" id="SM00825">
    <property type="entry name" value="PKS_KS"/>
    <property type="match status" value="1"/>
</dbReference>
<dbReference type="InterPro" id="IPR001242">
    <property type="entry name" value="Condensation_dom"/>
</dbReference>
<dbReference type="InterPro" id="IPR016035">
    <property type="entry name" value="Acyl_Trfase/lysoPLipase"/>
</dbReference>
<dbReference type="SUPFAM" id="SSF56801">
    <property type="entry name" value="Acetyl-CoA synthetase-like"/>
    <property type="match status" value="1"/>
</dbReference>
<dbReference type="InterPro" id="IPR023213">
    <property type="entry name" value="CAT-like_dom_sf"/>
</dbReference>
<dbReference type="InterPro" id="IPR000873">
    <property type="entry name" value="AMP-dep_synth/lig_dom"/>
</dbReference>
<evidence type="ECO:0000313" key="7">
    <source>
        <dbReference type="EMBL" id="MDK2594349.1"/>
    </source>
</evidence>
<evidence type="ECO:0000259" key="6">
    <source>
        <dbReference type="PROSITE" id="PS52004"/>
    </source>
</evidence>